<dbReference type="AlphaFoldDB" id="A0A0J0XST7"/>
<dbReference type="EMBL" id="KQ087189">
    <property type="protein sequence ID" value="KLT44138.1"/>
    <property type="molecule type" value="Genomic_DNA"/>
</dbReference>
<keyword evidence="8" id="KW-0675">Receptor</keyword>
<evidence type="ECO:0000313" key="9">
    <source>
        <dbReference type="Proteomes" id="UP000053611"/>
    </source>
</evidence>
<organism evidence="8 9">
    <name type="scientific">Cutaneotrichosporon oleaginosum</name>
    <dbReference type="NCBI Taxonomy" id="879819"/>
    <lineage>
        <taxon>Eukaryota</taxon>
        <taxon>Fungi</taxon>
        <taxon>Dikarya</taxon>
        <taxon>Basidiomycota</taxon>
        <taxon>Agaricomycotina</taxon>
        <taxon>Tremellomycetes</taxon>
        <taxon>Trichosporonales</taxon>
        <taxon>Trichosporonaceae</taxon>
        <taxon>Cutaneotrichosporon</taxon>
    </lineage>
</organism>
<evidence type="ECO:0000256" key="1">
    <source>
        <dbReference type="ARBA" id="ARBA00004141"/>
    </source>
</evidence>
<dbReference type="Gene3D" id="1.20.1070.10">
    <property type="entry name" value="Rhodopsin 7-helix transmembrane proteins"/>
    <property type="match status" value="1"/>
</dbReference>
<dbReference type="PANTHER" id="PTHR28286">
    <property type="match status" value="1"/>
</dbReference>
<evidence type="ECO:0000256" key="3">
    <source>
        <dbReference type="ARBA" id="ARBA00022692"/>
    </source>
</evidence>
<dbReference type="Proteomes" id="UP000053611">
    <property type="component" value="Unassembled WGS sequence"/>
</dbReference>
<feature type="region of interest" description="Disordered" evidence="6">
    <location>
        <begin position="431"/>
        <end position="454"/>
    </location>
</feature>
<reference evidence="8 9" key="1">
    <citation type="submission" date="2015-03" db="EMBL/GenBank/DDBJ databases">
        <title>Genomics and transcriptomics of the oil-accumulating basidiomycete yeast T. oleaginosus allow insights into substrate utilization and the diverse evolutionary trajectories of mating systems in fungi.</title>
        <authorList>
            <consortium name="DOE Joint Genome Institute"/>
            <person name="Kourist R."/>
            <person name="Kracht O."/>
            <person name="Bracharz F."/>
            <person name="Lipzen A."/>
            <person name="Nolan M."/>
            <person name="Ohm R."/>
            <person name="Grigoriev I."/>
            <person name="Sun S."/>
            <person name="Heitman J."/>
            <person name="Bruck T."/>
            <person name="Nowrousian M."/>
        </authorList>
    </citation>
    <scope>NUCLEOTIDE SEQUENCE [LARGE SCALE GENOMIC DNA]</scope>
    <source>
        <strain evidence="8 9">IBC0246</strain>
    </source>
</reference>
<feature type="transmembrane region" description="Helical" evidence="7">
    <location>
        <begin position="32"/>
        <end position="53"/>
    </location>
</feature>
<dbReference type="SMART" id="SM01021">
    <property type="entry name" value="Bac_rhodopsin"/>
    <property type="match status" value="1"/>
</dbReference>
<evidence type="ECO:0000256" key="2">
    <source>
        <dbReference type="ARBA" id="ARBA00008130"/>
    </source>
</evidence>
<feature type="transmembrane region" description="Helical" evidence="7">
    <location>
        <begin position="140"/>
        <end position="165"/>
    </location>
</feature>
<evidence type="ECO:0000256" key="7">
    <source>
        <dbReference type="SAM" id="Phobius"/>
    </source>
</evidence>
<name>A0A0J0XST7_9TREE</name>
<dbReference type="SUPFAM" id="SSF81321">
    <property type="entry name" value="Family A G protein-coupled receptor-like"/>
    <property type="match status" value="1"/>
</dbReference>
<keyword evidence="4 7" id="KW-1133">Transmembrane helix</keyword>
<proteinExistence type="inferred from homology"/>
<feature type="transmembrane region" description="Helical" evidence="7">
    <location>
        <begin position="298"/>
        <end position="320"/>
    </location>
</feature>
<dbReference type="PANTHER" id="PTHR28286:SF1">
    <property type="entry name" value="30 KDA HEAT SHOCK PROTEIN-RELATED"/>
    <property type="match status" value="1"/>
</dbReference>
<comment type="similarity">
    <text evidence="2">Belongs to the archaeal/bacterial/fungal opsin family.</text>
</comment>
<evidence type="ECO:0000256" key="5">
    <source>
        <dbReference type="ARBA" id="ARBA00023136"/>
    </source>
</evidence>
<keyword evidence="5 7" id="KW-0472">Membrane</keyword>
<dbReference type="RefSeq" id="XP_018280629.1">
    <property type="nucleotide sequence ID" value="XM_018422549.1"/>
</dbReference>
<feature type="compositionally biased region" description="Low complexity" evidence="6">
    <location>
        <begin position="76"/>
        <end position="92"/>
    </location>
</feature>
<feature type="transmembrane region" description="Helical" evidence="7">
    <location>
        <begin position="236"/>
        <end position="253"/>
    </location>
</feature>
<dbReference type="GO" id="GO:0005886">
    <property type="term" value="C:plasma membrane"/>
    <property type="evidence" value="ECO:0007669"/>
    <property type="project" value="TreeGrafter"/>
</dbReference>
<protein>
    <submittedName>
        <fullName evidence="8">Family A G protein-coupled receptor-like protein</fullName>
    </submittedName>
</protein>
<feature type="region of interest" description="Disordered" evidence="6">
    <location>
        <begin position="63"/>
        <end position="92"/>
    </location>
</feature>
<accession>A0A0J0XST7</accession>
<keyword evidence="3 7" id="KW-0812">Transmembrane</keyword>
<dbReference type="GeneID" id="28983152"/>
<dbReference type="OrthoDB" id="536545at2759"/>
<gene>
    <name evidence="8" type="ORF">CC85DRAFT_283927</name>
</gene>
<evidence type="ECO:0000256" key="6">
    <source>
        <dbReference type="SAM" id="MobiDB-lite"/>
    </source>
</evidence>
<feature type="transmembrane region" description="Helical" evidence="7">
    <location>
        <begin position="210"/>
        <end position="230"/>
    </location>
</feature>
<feature type="transmembrane region" description="Helical" evidence="7">
    <location>
        <begin position="185"/>
        <end position="203"/>
    </location>
</feature>
<dbReference type="GO" id="GO:0005783">
    <property type="term" value="C:endoplasmic reticulum"/>
    <property type="evidence" value="ECO:0007669"/>
    <property type="project" value="TreeGrafter"/>
</dbReference>
<comment type="subcellular location">
    <subcellularLocation>
        <location evidence="1">Membrane</location>
        <topology evidence="1">Multi-pass membrane protein</topology>
    </subcellularLocation>
</comment>
<evidence type="ECO:0000313" key="8">
    <source>
        <dbReference type="EMBL" id="KLT44138.1"/>
    </source>
</evidence>
<keyword evidence="9" id="KW-1185">Reference proteome</keyword>
<sequence length="454" mass="47816">MYLNPALLARDSLDTNPPVGVVAFLSRNGSKWLWAVTAIYMFALLGFMAWAATVKTANKGFRRGGRTGAGVGDTSHTGMTGTHTGMTGTGTHTGMTGTGTGIATNDAYDDSGVGAGAHVGGVGVGADAGHHDGIKKYHNIAIMILALGAVAYFLMASNLGYTGILTEFDNHTPANVSRQVWYVRWVYYILTMPLMTLLFALHARAPLSDLLLACFMGAAWPAALLIGALIRTSYKWGPFVFAVVFFVYKMYLLAVPCRRVSSSTYMTSLGVFFLFGILYHIAWGCSEGGNVISTTSEMVWYGVLDLLFKPFFLAYFLFAVRKAHTGRMKNRHAGTGVGTGVGTGMTDTTAGTHASPRLGKKMFGRRGHHDAPMTEKPVGTGMTGTGPMATGTGPMGTGTGTGMMGGTGTGVGHTGVGHTDGVNTGVGGLGHHTGVREANPRLSEQTAVSDHRHL</sequence>
<evidence type="ECO:0000256" key="4">
    <source>
        <dbReference type="ARBA" id="ARBA00022989"/>
    </source>
</evidence>
<feature type="region of interest" description="Disordered" evidence="6">
    <location>
        <begin position="334"/>
        <end position="359"/>
    </location>
</feature>
<dbReference type="InterPro" id="IPR001425">
    <property type="entry name" value="Arc/bac/fun_rhodopsins"/>
</dbReference>
<feature type="transmembrane region" description="Helical" evidence="7">
    <location>
        <begin position="265"/>
        <end position="283"/>
    </location>
</feature>